<dbReference type="GO" id="GO:0099402">
    <property type="term" value="P:plant organ development"/>
    <property type="evidence" value="ECO:0007669"/>
    <property type="project" value="UniProtKB-ARBA"/>
</dbReference>
<dbReference type="GO" id="GO:0009451">
    <property type="term" value="P:RNA modification"/>
    <property type="evidence" value="ECO:0007669"/>
    <property type="project" value="InterPro"/>
</dbReference>
<keyword evidence="1" id="KW-0677">Repeat</keyword>
<dbReference type="FunFam" id="1.25.40.10:FF:000158">
    <property type="entry name" value="pentatricopeptide repeat-containing protein At2g33680"/>
    <property type="match status" value="1"/>
</dbReference>
<evidence type="ECO:0008006" key="6">
    <source>
        <dbReference type="Google" id="ProtNLM"/>
    </source>
</evidence>
<evidence type="ECO:0000313" key="5">
    <source>
        <dbReference type="Proteomes" id="UP001154282"/>
    </source>
</evidence>
<dbReference type="Pfam" id="PF01535">
    <property type="entry name" value="PPR"/>
    <property type="match status" value="5"/>
</dbReference>
<dbReference type="Gene3D" id="1.25.40.10">
    <property type="entry name" value="Tetratricopeptide repeat domain"/>
    <property type="match status" value="5"/>
</dbReference>
<dbReference type="PANTHER" id="PTHR47926">
    <property type="entry name" value="PENTATRICOPEPTIDE REPEAT-CONTAINING PROTEIN"/>
    <property type="match status" value="1"/>
</dbReference>
<proteinExistence type="inferred from homology"/>
<feature type="repeat" description="PPR" evidence="3">
    <location>
        <begin position="325"/>
        <end position="359"/>
    </location>
</feature>
<comment type="similarity">
    <text evidence="2">Belongs to the PPR family. PCMP-E subfamily.</text>
</comment>
<dbReference type="Pfam" id="PF13041">
    <property type="entry name" value="PPR_2"/>
    <property type="match status" value="2"/>
</dbReference>
<dbReference type="GO" id="GO:0005739">
    <property type="term" value="C:mitochondrion"/>
    <property type="evidence" value="ECO:0007669"/>
    <property type="project" value="UniProtKB-ARBA"/>
</dbReference>
<name>A0AAV0I3L2_9ROSI</name>
<evidence type="ECO:0000256" key="2">
    <source>
        <dbReference type="ARBA" id="ARBA00061659"/>
    </source>
</evidence>
<evidence type="ECO:0000256" key="3">
    <source>
        <dbReference type="PROSITE-ProRule" id="PRU00708"/>
    </source>
</evidence>
<keyword evidence="5" id="KW-1185">Reference proteome</keyword>
<accession>A0AAV0I3L2</accession>
<dbReference type="InterPro" id="IPR002885">
    <property type="entry name" value="PPR_rpt"/>
</dbReference>
<dbReference type="InterPro" id="IPR046960">
    <property type="entry name" value="PPR_At4g14850-like_plant"/>
</dbReference>
<sequence length="694" mass="77922">MSAASILNRALGNAAQKLRFEEPTSANELTSSVLSHLRSNHLQKAVSVLFASPHPVSSSLYAHLFQLCASRRAVVEARKVESHLVRFNPNPPIFLLNRAIEAYGKCGCLSHAIQLFEERPERDGGSWNAVINACRQCQSPGQALNFFKHMRILGCAPNEITFAGVLGSCGDCLALDFVKQTHGLVVRYGFSGNVILETSLVDVYGKCKAMRAARRMFDEIEFPNDVTWNVLVRRYLEVGGQKEAVSVFSQMLHTGAWPLSFTVSNALVACSGIHAIQEGIQIHGVAIRRAFFDDEVVLSSLVDMYVKCGRLESARRVFNQPGSRDLISWTSMVSGYALGGKTRQARELFDEMPERNIFSWNAMLAGYTRSLQWEDALNFVFLMFNKIEEFDHVTTALLLNLSAGLSDVEMGKQVHCFSYRHGLNSDVLVGNALLDMYGKCGNLRSARIWFCQMSEVRDDISWNALLTSYAHHGMSGQAVTMFGEMQWETKPSKYTFGVLLAACANISSLGRGRQIHGFITRNNYDMDLVMTGALVDMYFKCSRLEYAVLVFRQAISRDLILWNSVIFGLCRNGKGKEVIQLFEFMLSEGVRPDHATILGVLQACVHEGNTELGLQYFDTMSHDYFILPRLEHYECIVELLCRYGSTSQLENFLKRLPFDPTASMLTRVVDACSEYKCSRLGEWAAHRLNEFNKL</sequence>
<protein>
    <recommendedName>
        <fullName evidence="6">Pentatricopeptide repeat-containing protein</fullName>
    </recommendedName>
</protein>
<evidence type="ECO:0000313" key="4">
    <source>
        <dbReference type="EMBL" id="CAI0392142.1"/>
    </source>
</evidence>
<dbReference type="GO" id="GO:0003723">
    <property type="term" value="F:RNA binding"/>
    <property type="evidence" value="ECO:0007669"/>
    <property type="project" value="InterPro"/>
</dbReference>
<feature type="repeat" description="PPR" evidence="3">
    <location>
        <begin position="558"/>
        <end position="592"/>
    </location>
</feature>
<feature type="repeat" description="PPR" evidence="3">
    <location>
        <begin position="224"/>
        <end position="258"/>
    </location>
</feature>
<dbReference type="Pfam" id="PF13812">
    <property type="entry name" value="PPR_3"/>
    <property type="match status" value="1"/>
</dbReference>
<dbReference type="AlphaFoldDB" id="A0AAV0I3L2"/>
<dbReference type="InterPro" id="IPR011990">
    <property type="entry name" value="TPR-like_helical_dom_sf"/>
</dbReference>
<comment type="caution">
    <text evidence="4">The sequence shown here is derived from an EMBL/GenBank/DDBJ whole genome shotgun (WGS) entry which is preliminary data.</text>
</comment>
<dbReference type="EMBL" id="CAMGYJ010000003">
    <property type="protein sequence ID" value="CAI0392142.1"/>
    <property type="molecule type" value="Genomic_DNA"/>
</dbReference>
<evidence type="ECO:0000256" key="1">
    <source>
        <dbReference type="ARBA" id="ARBA00022737"/>
    </source>
</evidence>
<dbReference type="PROSITE" id="PS51375">
    <property type="entry name" value="PPR"/>
    <property type="match status" value="4"/>
</dbReference>
<feature type="repeat" description="PPR" evidence="3">
    <location>
        <begin position="123"/>
        <end position="157"/>
    </location>
</feature>
<dbReference type="Proteomes" id="UP001154282">
    <property type="component" value="Unassembled WGS sequence"/>
</dbReference>
<dbReference type="NCBIfam" id="TIGR00756">
    <property type="entry name" value="PPR"/>
    <property type="match status" value="4"/>
</dbReference>
<gene>
    <name evidence="4" type="ORF">LITE_LOCUS7425</name>
</gene>
<reference evidence="4" key="1">
    <citation type="submission" date="2022-08" db="EMBL/GenBank/DDBJ databases">
        <authorList>
            <person name="Gutierrez-Valencia J."/>
        </authorList>
    </citation>
    <scope>NUCLEOTIDE SEQUENCE</scope>
</reference>
<dbReference type="FunFam" id="1.25.40.10:FF:000205">
    <property type="entry name" value="Pentatricopeptide repeat-containing protein, mitochondrial"/>
    <property type="match status" value="1"/>
</dbReference>
<dbReference type="FunFam" id="1.25.40.10:FF:000425">
    <property type="entry name" value="Pentatricopeptide repeat-containing protein At3g26540"/>
    <property type="match status" value="1"/>
</dbReference>
<organism evidence="4 5">
    <name type="scientific">Linum tenue</name>
    <dbReference type="NCBI Taxonomy" id="586396"/>
    <lineage>
        <taxon>Eukaryota</taxon>
        <taxon>Viridiplantae</taxon>
        <taxon>Streptophyta</taxon>
        <taxon>Embryophyta</taxon>
        <taxon>Tracheophyta</taxon>
        <taxon>Spermatophyta</taxon>
        <taxon>Magnoliopsida</taxon>
        <taxon>eudicotyledons</taxon>
        <taxon>Gunneridae</taxon>
        <taxon>Pentapetalae</taxon>
        <taxon>rosids</taxon>
        <taxon>fabids</taxon>
        <taxon>Malpighiales</taxon>
        <taxon>Linaceae</taxon>
        <taxon>Linum</taxon>
    </lineage>
</organism>